<evidence type="ECO:0000256" key="3">
    <source>
        <dbReference type="ARBA" id="ARBA00023242"/>
    </source>
</evidence>
<evidence type="ECO:0000313" key="6">
    <source>
        <dbReference type="EMBL" id="QDZ23102.1"/>
    </source>
</evidence>
<feature type="compositionally biased region" description="Basic and acidic residues" evidence="4">
    <location>
        <begin position="55"/>
        <end position="71"/>
    </location>
</feature>
<dbReference type="GO" id="GO:0042274">
    <property type="term" value="P:ribosomal small subunit biogenesis"/>
    <property type="evidence" value="ECO:0007669"/>
    <property type="project" value="TreeGrafter"/>
</dbReference>
<dbReference type="EMBL" id="CP031042">
    <property type="protein sequence ID" value="QDZ23102.1"/>
    <property type="molecule type" value="Genomic_DNA"/>
</dbReference>
<dbReference type="STRING" id="1764295.A0A5B8MUH6"/>
<dbReference type="PANTHER" id="PTHR18034">
    <property type="entry name" value="CELL CYCLE CONTROL PROTEIN CWF22-RELATED"/>
    <property type="match status" value="1"/>
</dbReference>
<protein>
    <submittedName>
        <fullName evidence="6">MIF4G domain-containing protein</fullName>
    </submittedName>
</protein>
<dbReference type="AlphaFoldDB" id="A0A5B8MUH6"/>
<dbReference type="GO" id="GO:0003723">
    <property type="term" value="F:RNA binding"/>
    <property type="evidence" value="ECO:0007669"/>
    <property type="project" value="InterPro"/>
</dbReference>
<dbReference type="Pfam" id="PF02854">
    <property type="entry name" value="MIF4G"/>
    <property type="match status" value="1"/>
</dbReference>
<dbReference type="OrthoDB" id="10260961at2759"/>
<evidence type="ECO:0000259" key="5">
    <source>
        <dbReference type="PROSITE" id="PS51366"/>
    </source>
</evidence>
<feature type="compositionally biased region" description="Low complexity" evidence="4">
    <location>
        <begin position="182"/>
        <end position="199"/>
    </location>
</feature>
<dbReference type="Proteomes" id="UP000316726">
    <property type="component" value="Chromosome 9"/>
</dbReference>
<dbReference type="InterPro" id="IPR003891">
    <property type="entry name" value="Initiation_fac_eIF4g_MI"/>
</dbReference>
<reference evidence="6 7" key="1">
    <citation type="submission" date="2018-07" db="EMBL/GenBank/DDBJ databases">
        <title>The complete nuclear genome of the prasinophyte Chloropicon primus (CCMP1205).</title>
        <authorList>
            <person name="Pombert J.-F."/>
            <person name="Otis C."/>
            <person name="Turmel M."/>
            <person name="Lemieux C."/>
        </authorList>
    </citation>
    <scope>NUCLEOTIDE SEQUENCE [LARGE SCALE GENOMIC DNA]</scope>
    <source>
        <strain evidence="6 7">CCMP1205</strain>
    </source>
</reference>
<organism evidence="6 7">
    <name type="scientific">Chloropicon primus</name>
    <dbReference type="NCBI Taxonomy" id="1764295"/>
    <lineage>
        <taxon>Eukaryota</taxon>
        <taxon>Viridiplantae</taxon>
        <taxon>Chlorophyta</taxon>
        <taxon>Chloropicophyceae</taxon>
        <taxon>Chloropicales</taxon>
        <taxon>Chloropicaceae</taxon>
        <taxon>Chloropicon</taxon>
    </lineage>
</organism>
<feature type="compositionally biased region" description="Basic and acidic residues" evidence="4">
    <location>
        <begin position="80"/>
        <end position="106"/>
    </location>
</feature>
<dbReference type="InterPro" id="IPR016024">
    <property type="entry name" value="ARM-type_fold"/>
</dbReference>
<dbReference type="InterPro" id="IPR050781">
    <property type="entry name" value="CWC22_splicing_factor"/>
</dbReference>
<feature type="region of interest" description="Disordered" evidence="4">
    <location>
        <begin position="1"/>
        <end position="209"/>
    </location>
</feature>
<dbReference type="Gene3D" id="1.25.40.180">
    <property type="match status" value="1"/>
</dbReference>
<comment type="similarity">
    <text evidence="2">Belongs to the CWC22 family.</text>
</comment>
<keyword evidence="7" id="KW-1185">Reference proteome</keyword>
<dbReference type="Pfam" id="PF02847">
    <property type="entry name" value="MA3"/>
    <property type="match status" value="1"/>
</dbReference>
<feature type="domain" description="MI" evidence="5">
    <location>
        <begin position="517"/>
        <end position="633"/>
    </location>
</feature>
<dbReference type="SMART" id="SM00544">
    <property type="entry name" value="MA3"/>
    <property type="match status" value="1"/>
</dbReference>
<evidence type="ECO:0000313" key="7">
    <source>
        <dbReference type="Proteomes" id="UP000316726"/>
    </source>
</evidence>
<accession>A0A5B8MUH6</accession>
<sequence length="722" mass="79541">MRGGRGRGRGGRRLHDKAGRTRRPTLPWKLQRELGIETEEEVKGGGGRGKPGKGGRREKGPREKGAPRPRGEPSSSQDPPGRRGDDGAEARKRRMREDNEKDERLRRSLAKKLKMKSADAKFGLDDGLNDVLEGLPIFGGGDSSSSGGDSGSDDVEGDSSSPEYSLSEYSSEEEVGEEVDVGARSPSSRQGGASSSGAPVGRYIPPGLRKKTDSLDNGIARKVRGLLNRITESSVQNIACEIATTVETHRVKKKVIQELICQELIRSAVEGPRASAQFAAVTSSCIFGLAAQLGSSELVAKFAAVLAEKIEAALQGEDGRALHNLVLTLVHLGNIGALPYSTIFSFLFHLKETFGVAEVECIYTVLRFVGSPLRTSDPTRMKEFVISVHEKAGRIRSSSNGGSLSQKQEILLKSVVDIKNNRQRGNFGRGCHPISPNLSSWFKSAKATELCLQNLSWHTLLSPDKRGLWWLEGSDLKSANEKAERELERAKRWGSKATEQSGVDYMKIASEQRMNTEIRRSIFVVIMSSEDYVDAFERLVGLGLKGSQEREISRVLLHCCIQEAAYNPYYFYIAKSLIKQSKQQKLSFIFTISDKLKELSKLSARSIANISKLVAALVKGKLLPFTIIKALSISGNVNKKEALFLQMLLEMYLLASSEDAIHEQLLTLYMRPEYKTLKTSLSMYIIKFFPKYLKHSKMEADDLKDLKVKSAVALKALSGNAL</sequence>
<evidence type="ECO:0000256" key="2">
    <source>
        <dbReference type="ARBA" id="ARBA00006856"/>
    </source>
</evidence>
<dbReference type="SUPFAM" id="SSF48371">
    <property type="entry name" value="ARM repeat"/>
    <property type="match status" value="1"/>
</dbReference>
<name>A0A5B8MUH6_9CHLO</name>
<comment type="subcellular location">
    <subcellularLocation>
        <location evidence="1">Nucleus</location>
        <location evidence="1">Nucleolus</location>
    </subcellularLocation>
</comment>
<feature type="compositionally biased region" description="Basic residues" evidence="4">
    <location>
        <begin position="1"/>
        <end position="23"/>
    </location>
</feature>
<dbReference type="PANTHER" id="PTHR18034:SF4">
    <property type="entry name" value="NUCLEOLAR MIF4G DOMAIN-CONTAINING PROTEIN 1"/>
    <property type="match status" value="1"/>
</dbReference>
<evidence type="ECO:0000256" key="1">
    <source>
        <dbReference type="ARBA" id="ARBA00004604"/>
    </source>
</evidence>
<evidence type="ECO:0000256" key="4">
    <source>
        <dbReference type="SAM" id="MobiDB-lite"/>
    </source>
</evidence>
<feature type="compositionally biased region" description="Low complexity" evidence="4">
    <location>
        <begin position="158"/>
        <end position="169"/>
    </location>
</feature>
<dbReference type="SMART" id="SM00543">
    <property type="entry name" value="MIF4G"/>
    <property type="match status" value="1"/>
</dbReference>
<feature type="compositionally biased region" description="Acidic residues" evidence="4">
    <location>
        <begin position="170"/>
        <end position="180"/>
    </location>
</feature>
<dbReference type="PROSITE" id="PS51366">
    <property type="entry name" value="MI"/>
    <property type="match status" value="1"/>
</dbReference>
<keyword evidence="3" id="KW-0539">Nucleus</keyword>
<proteinExistence type="inferred from homology"/>
<dbReference type="GO" id="GO:0005730">
    <property type="term" value="C:nucleolus"/>
    <property type="evidence" value="ECO:0007669"/>
    <property type="project" value="UniProtKB-SubCell"/>
</dbReference>
<gene>
    <name evidence="6" type="ORF">A3770_09p56200</name>
</gene>
<dbReference type="InterPro" id="IPR003890">
    <property type="entry name" value="MIF4G-like_typ-3"/>
</dbReference>